<dbReference type="Proteomes" id="UP000003340">
    <property type="component" value="Unassembled WGS sequence"/>
</dbReference>
<feature type="transmembrane region" description="Helical" evidence="5">
    <location>
        <begin position="67"/>
        <end position="85"/>
    </location>
</feature>
<dbReference type="InterPro" id="IPR003810">
    <property type="entry name" value="Mntp/YtaF"/>
</dbReference>
<name>C0EEL2_9FIRM</name>
<reference evidence="6 7" key="2">
    <citation type="submission" date="2009-02" db="EMBL/GenBank/DDBJ databases">
        <title>Draft genome sequence of Clostridium methylpentosum (DSM 5476).</title>
        <authorList>
            <person name="Sudarsanam P."/>
            <person name="Ley R."/>
            <person name="Guruge J."/>
            <person name="Turnbaugh P.J."/>
            <person name="Mahowald M."/>
            <person name="Liep D."/>
            <person name="Gordon J."/>
        </authorList>
    </citation>
    <scope>NUCLEOTIDE SEQUENCE [LARGE SCALE GENOMIC DNA]</scope>
    <source>
        <strain evidence="6 7">DSM 5476</strain>
    </source>
</reference>
<keyword evidence="2 5" id="KW-0812">Transmembrane</keyword>
<evidence type="ECO:0000313" key="6">
    <source>
        <dbReference type="EMBL" id="EEG30092.1"/>
    </source>
</evidence>
<sequence length="211" mass="22320">MLLQALEALLLVSALSLDALVASFSFGVEKIKVPWLSALFMSGICSAFLAVSLLLGSVVKPYVSPHLAAVLSFLILLILGITRLLDSAIKTCIKKSCTKTKDIKFKLLDLHFMLRIYADSTEADVNHSKSLSVGEASSLAVALSLDGFATGFGAGLTNANPVEMILFSFIIGLIAIRIGCAVGRRVASSADLNLSWAGGAILILLAFTKLF</sequence>
<evidence type="ECO:0000256" key="1">
    <source>
        <dbReference type="ARBA" id="ARBA00022475"/>
    </source>
</evidence>
<evidence type="ECO:0000256" key="5">
    <source>
        <dbReference type="SAM" id="Phobius"/>
    </source>
</evidence>
<dbReference type="eggNOG" id="COG1971">
    <property type="taxonomic scope" value="Bacteria"/>
</dbReference>
<feature type="transmembrane region" description="Helical" evidence="5">
    <location>
        <begin position="6"/>
        <end position="28"/>
    </location>
</feature>
<keyword evidence="7" id="KW-1185">Reference proteome</keyword>
<keyword evidence="1" id="KW-1003">Cell membrane</keyword>
<dbReference type="PANTHER" id="PTHR35529">
    <property type="entry name" value="MANGANESE EFFLUX PUMP MNTP-RELATED"/>
    <property type="match status" value="1"/>
</dbReference>
<dbReference type="PANTHER" id="PTHR35529:SF2">
    <property type="entry name" value="SPORULATION PROTEIN YTAF-RELATED"/>
    <property type="match status" value="1"/>
</dbReference>
<comment type="caution">
    <text evidence="6">The sequence shown here is derived from an EMBL/GenBank/DDBJ whole genome shotgun (WGS) entry which is preliminary data.</text>
</comment>
<organism evidence="6 7">
    <name type="scientific">[Clostridium] methylpentosum DSM 5476</name>
    <dbReference type="NCBI Taxonomy" id="537013"/>
    <lineage>
        <taxon>Bacteria</taxon>
        <taxon>Bacillati</taxon>
        <taxon>Bacillota</taxon>
        <taxon>Clostridia</taxon>
        <taxon>Eubacteriales</taxon>
        <taxon>Oscillospiraceae</taxon>
        <taxon>Oscillospiraceae incertae sedis</taxon>
    </lineage>
</organism>
<evidence type="ECO:0000256" key="2">
    <source>
        <dbReference type="ARBA" id="ARBA00022692"/>
    </source>
</evidence>
<dbReference type="Pfam" id="PF02659">
    <property type="entry name" value="Mntp"/>
    <property type="match status" value="1"/>
</dbReference>
<evidence type="ECO:0000256" key="4">
    <source>
        <dbReference type="ARBA" id="ARBA00023136"/>
    </source>
</evidence>
<gene>
    <name evidence="6" type="ORF">CLOSTMETH_02285</name>
</gene>
<accession>C0EEL2</accession>
<dbReference type="EMBL" id="ACEC01000074">
    <property type="protein sequence ID" value="EEG30092.1"/>
    <property type="molecule type" value="Genomic_DNA"/>
</dbReference>
<feature type="transmembrane region" description="Helical" evidence="5">
    <location>
        <begin position="35"/>
        <end position="55"/>
    </location>
</feature>
<keyword evidence="4 5" id="KW-0472">Membrane</keyword>
<dbReference type="NCBIfam" id="TIGR02840">
    <property type="entry name" value="spore_YtaF"/>
    <property type="match status" value="1"/>
</dbReference>
<evidence type="ECO:0000256" key="3">
    <source>
        <dbReference type="ARBA" id="ARBA00022989"/>
    </source>
</evidence>
<evidence type="ECO:0000313" key="7">
    <source>
        <dbReference type="Proteomes" id="UP000003340"/>
    </source>
</evidence>
<proteinExistence type="predicted"/>
<dbReference type="STRING" id="537013.CLOSTMETH_02285"/>
<keyword evidence="3 5" id="KW-1133">Transmembrane helix</keyword>
<reference evidence="6 7" key="1">
    <citation type="submission" date="2009-01" db="EMBL/GenBank/DDBJ databases">
        <authorList>
            <person name="Fulton L."/>
            <person name="Clifton S."/>
            <person name="Fulton B."/>
            <person name="Xu J."/>
            <person name="Minx P."/>
            <person name="Pepin K.H."/>
            <person name="Johnson M."/>
            <person name="Bhonagiri V."/>
            <person name="Nash W.E."/>
            <person name="Mardis E.R."/>
            <person name="Wilson R.K."/>
        </authorList>
    </citation>
    <scope>NUCLEOTIDE SEQUENCE [LARGE SCALE GENOMIC DNA]</scope>
    <source>
        <strain evidence="6 7">DSM 5476</strain>
    </source>
</reference>
<dbReference type="InterPro" id="IPR014205">
    <property type="entry name" value="Spore_YtaF"/>
</dbReference>
<feature type="transmembrane region" description="Helical" evidence="5">
    <location>
        <begin position="162"/>
        <end position="180"/>
    </location>
</feature>
<protein>
    <submittedName>
        <fullName evidence="6">Putative sporulation protein YtaF</fullName>
    </submittedName>
</protein>
<dbReference type="HOGENOM" id="CLU_094526_1_0_9"/>
<dbReference type="AlphaFoldDB" id="C0EEL2"/>